<dbReference type="GO" id="GO:0005524">
    <property type="term" value="F:ATP binding"/>
    <property type="evidence" value="ECO:0007669"/>
    <property type="project" value="UniProtKB-KW"/>
</dbReference>
<dbReference type="AlphaFoldDB" id="A0A4R6UG12"/>
<dbReference type="GO" id="GO:0003677">
    <property type="term" value="F:DNA binding"/>
    <property type="evidence" value="ECO:0007669"/>
    <property type="project" value="InterPro"/>
</dbReference>
<evidence type="ECO:0000256" key="2">
    <source>
        <dbReference type="ARBA" id="ARBA00022840"/>
    </source>
</evidence>
<dbReference type="GO" id="GO:0005737">
    <property type="term" value="C:cytoplasm"/>
    <property type="evidence" value="ECO:0007669"/>
    <property type="project" value="TreeGrafter"/>
</dbReference>
<dbReference type="InterPro" id="IPR027417">
    <property type="entry name" value="P-loop_NTPase"/>
</dbReference>
<evidence type="ECO:0000259" key="3">
    <source>
        <dbReference type="PROSITE" id="PS50043"/>
    </source>
</evidence>
<dbReference type="InterPro" id="IPR011990">
    <property type="entry name" value="TPR-like_helical_dom_sf"/>
</dbReference>
<evidence type="ECO:0000256" key="1">
    <source>
        <dbReference type="ARBA" id="ARBA00022741"/>
    </source>
</evidence>
<reference evidence="4 5" key="1">
    <citation type="submission" date="2019-03" db="EMBL/GenBank/DDBJ databases">
        <title>Genomic Encyclopedia of Type Strains, Phase IV (KMG-IV): sequencing the most valuable type-strain genomes for metagenomic binning, comparative biology and taxonomic classification.</title>
        <authorList>
            <person name="Goeker M."/>
        </authorList>
    </citation>
    <scope>NUCLEOTIDE SEQUENCE [LARGE SCALE GENOMIC DNA]</scope>
    <source>
        <strain evidence="4 5">DSM 46770</strain>
    </source>
</reference>
<dbReference type="SMART" id="SM00421">
    <property type="entry name" value="HTH_LUXR"/>
    <property type="match status" value="1"/>
</dbReference>
<dbReference type="CDD" id="cd06170">
    <property type="entry name" value="LuxR_C_like"/>
    <property type="match status" value="1"/>
</dbReference>
<comment type="caution">
    <text evidence="4">The sequence shown here is derived from an EMBL/GenBank/DDBJ whole genome shotgun (WGS) entry which is preliminary data.</text>
</comment>
<dbReference type="PRINTS" id="PR00038">
    <property type="entry name" value="HTHLUXR"/>
</dbReference>
<dbReference type="GO" id="GO:0004016">
    <property type="term" value="F:adenylate cyclase activity"/>
    <property type="evidence" value="ECO:0007669"/>
    <property type="project" value="TreeGrafter"/>
</dbReference>
<keyword evidence="1" id="KW-0547">Nucleotide-binding</keyword>
<sequence>MRGRGAEVERLVRIVARSAEGRGGALVVEGRPGAGKSALVDAALEEAKGHLVLRVNGRRPEAGLPLSGLHGLLLPVQHRLDALDPGHRRLLADALRRGRSDPADRLALPVAVLAFLAALADPRPLVCVVDDAQWIDPESLALLAFAAHRTGGARVALLFATRGTPPEELSGLPGMRLGPLPEETLQALLEEAHEDIDPAVRAELVRRAHGNPMVALGYAAALAPARRTGAEPLPQLLPVPAEVMDAYAEAVAFLPDDVTGLLLLAAVEPGVAVPVLAAGRDDLLDPDAALDRAEQAGVLRVRDGRVEFDDPMLGETVRRRATTAQLRQAHLAMAGMLAERGPRHRALWHRAVAETGPDEELGRELTAAVSASDLTAQEASALLERAAELTDRPNRRAGRLAEASYQAWAAGQYCRSATLIKQAAPYVPMARTRGLPDMVDGYLAIGADDPVEGCDRLMSAARDVAAHDTGHARSLLLRAADAASLAGDLDRYAEAARRALALDADERLRDSGLSYVEGSMLAFAGDYRSALEPLRRSMELSERDDNPQALIRSIVASQRLGDIAGARRQTAQAIARAGARGTVSMVPQALSYAVYGEFWTGSVATAAEHASLGLRLSAETGQRNCAAHHLAALAMVAAIRGDADGCAVRAAAVTEHTDNRPLGLPSALTEWALAFLDLTRGRMREAATRLEELARTEPRRGHRTIRVLSAPHYVEAAVHVGAADRAAAALADYERWARATGGPNELALVARCHALLSDGDTAREHFEEALRLHRGGDPGGIEEARTRTAYGSLLRRGRLPSAARPHLRHAVEAFTRLDAPLLLRQAREQLRATGETFDQEAPASGLTPQQEQIARLVAEGATNREVAQRLYISPRTVEHHLRNVFRQLQIRSRVELARRISGR</sequence>
<dbReference type="EMBL" id="SNYN01000029">
    <property type="protein sequence ID" value="TDQ45740.1"/>
    <property type="molecule type" value="Genomic_DNA"/>
</dbReference>
<feature type="domain" description="HTH luxR-type" evidence="3">
    <location>
        <begin position="839"/>
        <end position="903"/>
    </location>
</feature>
<organism evidence="4 5">
    <name type="scientific">Actinorugispora endophytica</name>
    <dbReference type="NCBI Taxonomy" id="1605990"/>
    <lineage>
        <taxon>Bacteria</taxon>
        <taxon>Bacillati</taxon>
        <taxon>Actinomycetota</taxon>
        <taxon>Actinomycetes</taxon>
        <taxon>Streptosporangiales</taxon>
        <taxon>Nocardiopsidaceae</taxon>
        <taxon>Actinorugispora</taxon>
    </lineage>
</organism>
<dbReference type="InterPro" id="IPR036388">
    <property type="entry name" value="WH-like_DNA-bd_sf"/>
</dbReference>
<name>A0A4R6UG12_9ACTN</name>
<keyword evidence="5" id="KW-1185">Reference proteome</keyword>
<proteinExistence type="predicted"/>
<dbReference type="InterPro" id="IPR016032">
    <property type="entry name" value="Sig_transdc_resp-reg_C-effctor"/>
</dbReference>
<dbReference type="SUPFAM" id="SSF48452">
    <property type="entry name" value="TPR-like"/>
    <property type="match status" value="1"/>
</dbReference>
<gene>
    <name evidence="4" type="ORF">EV190_12923</name>
</gene>
<keyword evidence="2" id="KW-0067">ATP-binding</keyword>
<dbReference type="Gene3D" id="1.25.40.10">
    <property type="entry name" value="Tetratricopeptide repeat domain"/>
    <property type="match status" value="2"/>
</dbReference>
<dbReference type="Gene3D" id="1.10.10.10">
    <property type="entry name" value="Winged helix-like DNA-binding domain superfamily/Winged helix DNA-binding domain"/>
    <property type="match status" value="1"/>
</dbReference>
<dbReference type="SUPFAM" id="SSF46894">
    <property type="entry name" value="C-terminal effector domain of the bipartite response regulators"/>
    <property type="match status" value="1"/>
</dbReference>
<dbReference type="InterPro" id="IPR041664">
    <property type="entry name" value="AAA_16"/>
</dbReference>
<dbReference type="Pfam" id="PF00196">
    <property type="entry name" value="GerE"/>
    <property type="match status" value="1"/>
</dbReference>
<evidence type="ECO:0000313" key="5">
    <source>
        <dbReference type="Proteomes" id="UP000295281"/>
    </source>
</evidence>
<protein>
    <submittedName>
        <fullName evidence="4">Regulatory LuxR family protein</fullName>
    </submittedName>
</protein>
<dbReference type="Proteomes" id="UP000295281">
    <property type="component" value="Unassembled WGS sequence"/>
</dbReference>
<dbReference type="SUPFAM" id="SSF52540">
    <property type="entry name" value="P-loop containing nucleoside triphosphate hydrolases"/>
    <property type="match status" value="1"/>
</dbReference>
<accession>A0A4R6UG12</accession>
<dbReference type="InterPro" id="IPR000792">
    <property type="entry name" value="Tscrpt_reg_LuxR_C"/>
</dbReference>
<dbReference type="GO" id="GO:0006355">
    <property type="term" value="P:regulation of DNA-templated transcription"/>
    <property type="evidence" value="ECO:0007669"/>
    <property type="project" value="InterPro"/>
</dbReference>
<dbReference type="PANTHER" id="PTHR16305">
    <property type="entry name" value="TESTICULAR SOLUBLE ADENYLYL CYCLASE"/>
    <property type="match status" value="1"/>
</dbReference>
<dbReference type="PANTHER" id="PTHR16305:SF35">
    <property type="entry name" value="TRANSCRIPTIONAL ACTIVATOR DOMAIN"/>
    <property type="match status" value="1"/>
</dbReference>
<evidence type="ECO:0000313" key="4">
    <source>
        <dbReference type="EMBL" id="TDQ45740.1"/>
    </source>
</evidence>
<dbReference type="Pfam" id="PF13191">
    <property type="entry name" value="AAA_16"/>
    <property type="match status" value="1"/>
</dbReference>
<dbReference type="PROSITE" id="PS50043">
    <property type="entry name" value="HTH_LUXR_2"/>
    <property type="match status" value="1"/>
</dbReference>